<dbReference type="Proteomes" id="UP001372338">
    <property type="component" value="Unassembled WGS sequence"/>
</dbReference>
<keyword evidence="1" id="KW-0472">Membrane</keyword>
<protein>
    <submittedName>
        <fullName evidence="2">Uncharacterized protein</fullName>
    </submittedName>
</protein>
<evidence type="ECO:0000313" key="2">
    <source>
        <dbReference type="EMBL" id="KAK7274247.1"/>
    </source>
</evidence>
<reference evidence="2 3" key="1">
    <citation type="submission" date="2024-01" db="EMBL/GenBank/DDBJ databases">
        <title>The genomes of 5 underutilized Papilionoideae crops provide insights into root nodulation and disease resistanc.</title>
        <authorList>
            <person name="Yuan L."/>
        </authorList>
    </citation>
    <scope>NUCLEOTIDE SEQUENCE [LARGE SCALE GENOMIC DNA]</scope>
    <source>
        <strain evidence="2">ZHUSHIDOU_FW_LH</strain>
        <tissue evidence="2">Leaf</tissue>
    </source>
</reference>
<sequence length="138" mass="16332">MGSSLISHYPRFLPWTKNSEQIELRRGVWDWEGENGKDWLLRRLIDRRIAWGLAMEQCLCGMTTGCQMVCFGTWLISFISLILLYQFRMCGKMVFGISMLFHIDIPHDGQQHIRIIHVLYRVFQMFQTLYHGKGECGW</sequence>
<gene>
    <name evidence="2" type="ORF">RIF29_15329</name>
</gene>
<keyword evidence="1" id="KW-1133">Transmembrane helix</keyword>
<dbReference type="EMBL" id="JAYWIO010000003">
    <property type="protein sequence ID" value="KAK7274247.1"/>
    <property type="molecule type" value="Genomic_DNA"/>
</dbReference>
<comment type="caution">
    <text evidence="2">The sequence shown here is derived from an EMBL/GenBank/DDBJ whole genome shotgun (WGS) entry which is preliminary data.</text>
</comment>
<keyword evidence="3" id="KW-1185">Reference proteome</keyword>
<proteinExistence type="predicted"/>
<keyword evidence="1" id="KW-0812">Transmembrane</keyword>
<evidence type="ECO:0000256" key="1">
    <source>
        <dbReference type="SAM" id="Phobius"/>
    </source>
</evidence>
<dbReference type="AlphaFoldDB" id="A0AAN9FDB8"/>
<feature type="transmembrane region" description="Helical" evidence="1">
    <location>
        <begin position="62"/>
        <end position="85"/>
    </location>
</feature>
<accession>A0AAN9FDB8</accession>
<organism evidence="2 3">
    <name type="scientific">Crotalaria pallida</name>
    <name type="common">Smooth rattlebox</name>
    <name type="synonym">Crotalaria striata</name>
    <dbReference type="NCBI Taxonomy" id="3830"/>
    <lineage>
        <taxon>Eukaryota</taxon>
        <taxon>Viridiplantae</taxon>
        <taxon>Streptophyta</taxon>
        <taxon>Embryophyta</taxon>
        <taxon>Tracheophyta</taxon>
        <taxon>Spermatophyta</taxon>
        <taxon>Magnoliopsida</taxon>
        <taxon>eudicotyledons</taxon>
        <taxon>Gunneridae</taxon>
        <taxon>Pentapetalae</taxon>
        <taxon>rosids</taxon>
        <taxon>fabids</taxon>
        <taxon>Fabales</taxon>
        <taxon>Fabaceae</taxon>
        <taxon>Papilionoideae</taxon>
        <taxon>50 kb inversion clade</taxon>
        <taxon>genistoids sensu lato</taxon>
        <taxon>core genistoids</taxon>
        <taxon>Crotalarieae</taxon>
        <taxon>Crotalaria</taxon>
    </lineage>
</organism>
<evidence type="ECO:0000313" key="3">
    <source>
        <dbReference type="Proteomes" id="UP001372338"/>
    </source>
</evidence>
<name>A0AAN9FDB8_CROPI</name>